<reference evidence="1" key="4">
    <citation type="journal article" date="2023" name="Microbiol. Resour. Announc.">
        <title>Complete Genome Sequence of Vulcanisaeta souniana Strain IC-059, a Hyperthermophilic Archaeon Isolated from Hot Spring Water in Japan.</title>
        <authorList>
            <person name="Kato S."/>
            <person name="Itoh T."/>
            <person name="Wu L."/>
            <person name="Ma J."/>
            <person name="Ohkuma M."/>
        </authorList>
    </citation>
    <scope>NUCLEOTIDE SEQUENCE</scope>
    <source>
        <strain evidence="1">JCM 11219</strain>
    </source>
</reference>
<dbReference type="Proteomes" id="UP000657075">
    <property type="component" value="Unassembled WGS sequence"/>
</dbReference>
<dbReference type="EMBL" id="AP026830">
    <property type="protein sequence ID" value="BDR93215.1"/>
    <property type="molecule type" value="Genomic_DNA"/>
</dbReference>
<dbReference type="Proteomes" id="UP001060771">
    <property type="component" value="Chromosome"/>
</dbReference>
<protein>
    <submittedName>
        <fullName evidence="2">Uncharacterized protein</fullName>
    </submittedName>
</protein>
<evidence type="ECO:0000313" key="2">
    <source>
        <dbReference type="EMBL" id="GGI78454.1"/>
    </source>
</evidence>
<dbReference type="OrthoDB" id="376442at2157"/>
<evidence type="ECO:0000313" key="1">
    <source>
        <dbReference type="EMBL" id="BDR93215.1"/>
    </source>
</evidence>
<dbReference type="GeneID" id="76207850"/>
<name>A0A830E3H6_9CREN</name>
<gene>
    <name evidence="2" type="ORF">GCM10007112_14160</name>
    <name evidence="1" type="ORF">Vsou_23080</name>
</gene>
<evidence type="ECO:0000313" key="3">
    <source>
        <dbReference type="Proteomes" id="UP000657075"/>
    </source>
</evidence>
<reference evidence="4" key="3">
    <citation type="submission" date="2022-09" db="EMBL/GenBank/DDBJ databases">
        <title>Complete genome sequence of Vulcanisaeta souniana.</title>
        <authorList>
            <person name="Kato S."/>
            <person name="Itoh T."/>
            <person name="Ohkuma M."/>
        </authorList>
    </citation>
    <scope>NUCLEOTIDE SEQUENCE [LARGE SCALE GENOMIC DNA]</scope>
    <source>
        <strain evidence="4">JCM 11219</strain>
    </source>
</reference>
<organism evidence="2 3">
    <name type="scientific">Vulcanisaeta souniana JCM 11219</name>
    <dbReference type="NCBI Taxonomy" id="1293586"/>
    <lineage>
        <taxon>Archaea</taxon>
        <taxon>Thermoproteota</taxon>
        <taxon>Thermoprotei</taxon>
        <taxon>Thermoproteales</taxon>
        <taxon>Thermoproteaceae</taxon>
        <taxon>Vulcanisaeta</taxon>
    </lineage>
</organism>
<sequence>MNIDRQELKDLKKIDRKVKADEVRKVKLKARPINVKIVTLGKEEQKLIRKWSSWCAAPFREFCTSVLTRLLTYFTSKSVDDLLNEIVRKGLSIEVSLILLSQYDLMNNNDTSIKDYLNTGKTDINLLISILSKNGVNINPEELKRIIELNKGKAKKSMFSLIPGFLKR</sequence>
<reference evidence="2" key="1">
    <citation type="journal article" date="2014" name="Int. J. Syst. Evol. Microbiol.">
        <title>Complete genome sequence of Corynebacterium casei LMG S-19264T (=DSM 44701T), isolated from a smear-ripened cheese.</title>
        <authorList>
            <consortium name="US DOE Joint Genome Institute (JGI-PGF)"/>
            <person name="Walter F."/>
            <person name="Albersmeier A."/>
            <person name="Kalinowski J."/>
            <person name="Ruckert C."/>
        </authorList>
    </citation>
    <scope>NUCLEOTIDE SEQUENCE</scope>
    <source>
        <strain evidence="2">JCM 11219</strain>
    </source>
</reference>
<dbReference type="EMBL" id="BMNM01000005">
    <property type="protein sequence ID" value="GGI78454.1"/>
    <property type="molecule type" value="Genomic_DNA"/>
</dbReference>
<dbReference type="AlphaFoldDB" id="A0A830E3H6"/>
<keyword evidence="4" id="KW-1185">Reference proteome</keyword>
<proteinExistence type="predicted"/>
<dbReference type="RefSeq" id="WP_188603314.1">
    <property type="nucleotide sequence ID" value="NZ_AP026830.1"/>
</dbReference>
<reference evidence="2" key="2">
    <citation type="submission" date="2020-09" db="EMBL/GenBank/DDBJ databases">
        <authorList>
            <person name="Sun Q."/>
            <person name="Ohkuma M."/>
        </authorList>
    </citation>
    <scope>NUCLEOTIDE SEQUENCE</scope>
    <source>
        <strain evidence="2">JCM 11219</strain>
    </source>
</reference>
<evidence type="ECO:0000313" key="4">
    <source>
        <dbReference type="Proteomes" id="UP001060771"/>
    </source>
</evidence>
<accession>A0A830E3H6</accession>